<evidence type="ECO:0000313" key="1">
    <source>
        <dbReference type="EMBL" id="KKR00038.1"/>
    </source>
</evidence>
<protein>
    <submittedName>
        <fullName evidence="1">Uncharacterized protein</fullName>
    </submittedName>
</protein>
<name>A0A0G0M9V3_9BACT</name>
<gene>
    <name evidence="1" type="ORF">UT24_C0018G0020</name>
</gene>
<dbReference type="AlphaFoldDB" id="A0A0G0M9V3"/>
<evidence type="ECO:0000313" key="2">
    <source>
        <dbReference type="Proteomes" id="UP000033881"/>
    </source>
</evidence>
<dbReference type="EMBL" id="LBWB01000018">
    <property type="protein sequence ID" value="KKR00038.1"/>
    <property type="molecule type" value="Genomic_DNA"/>
</dbReference>
<accession>A0A0G0M9V3</accession>
<sequence>MELTLQRIYNMASSLRKLIQQEVPVKVAYQLAKNVRVIDDEYQLIEKQRADLIRKHGEVQEDGSTRVADENVAAFTKEMAEYLRTSTEVDVKSVSISDLGDNCKLTPQEVIDLEGLLVE</sequence>
<proteinExistence type="predicted"/>
<dbReference type="STRING" id="1618574.UT24_C0018G0020"/>
<organism evidence="1 2">
    <name type="scientific">Candidatus Woesebacteria bacterium GW2011_GWB1_39_12</name>
    <dbReference type="NCBI Taxonomy" id="1618574"/>
    <lineage>
        <taxon>Bacteria</taxon>
        <taxon>Candidatus Woeseibacteriota</taxon>
    </lineage>
</organism>
<reference evidence="1 2" key="1">
    <citation type="journal article" date="2015" name="Nature">
        <title>rRNA introns, odd ribosomes, and small enigmatic genomes across a large radiation of phyla.</title>
        <authorList>
            <person name="Brown C.T."/>
            <person name="Hug L.A."/>
            <person name="Thomas B.C."/>
            <person name="Sharon I."/>
            <person name="Castelle C.J."/>
            <person name="Singh A."/>
            <person name="Wilkins M.J."/>
            <person name="Williams K.H."/>
            <person name="Banfield J.F."/>
        </authorList>
    </citation>
    <scope>NUCLEOTIDE SEQUENCE [LARGE SCALE GENOMIC DNA]</scope>
</reference>
<comment type="caution">
    <text evidence="1">The sequence shown here is derived from an EMBL/GenBank/DDBJ whole genome shotgun (WGS) entry which is preliminary data.</text>
</comment>
<dbReference type="Proteomes" id="UP000033881">
    <property type="component" value="Unassembled WGS sequence"/>
</dbReference>